<comment type="subcellular location">
    <subcellularLocation>
        <location evidence="1">Secreted</location>
    </subcellularLocation>
</comment>
<dbReference type="Pfam" id="PF05438">
    <property type="entry name" value="TRH"/>
    <property type="match status" value="1"/>
</dbReference>
<dbReference type="PANTHER" id="PTHR17530:SF2">
    <property type="entry name" value="PRO-THYROTROPIN-RELEASING HORMONE"/>
    <property type="match status" value="1"/>
</dbReference>
<dbReference type="AlphaFoldDB" id="A0A7J7UL98"/>
<evidence type="ECO:0000256" key="4">
    <source>
        <dbReference type="ARBA" id="ARBA00022685"/>
    </source>
</evidence>
<name>A0A7J7UL98_RHIFE</name>
<keyword evidence="5" id="KW-0372">Hormone</keyword>
<dbReference type="PIRSF" id="PIRSF001795">
    <property type="entry name" value="TRH"/>
    <property type="match status" value="1"/>
</dbReference>
<reference evidence="10 11" key="1">
    <citation type="journal article" date="2020" name="Nature">
        <title>Six reference-quality genomes reveal evolution of bat adaptations.</title>
        <authorList>
            <person name="Jebb D."/>
            <person name="Huang Z."/>
            <person name="Pippel M."/>
            <person name="Hughes G.M."/>
            <person name="Lavrichenko K."/>
            <person name="Devanna P."/>
            <person name="Winkler S."/>
            <person name="Jermiin L.S."/>
            <person name="Skirmuntt E.C."/>
            <person name="Katzourakis A."/>
            <person name="Burkitt-Gray L."/>
            <person name="Ray D.A."/>
            <person name="Sullivan K.A.M."/>
            <person name="Roscito J.G."/>
            <person name="Kirilenko B.M."/>
            <person name="Davalos L.M."/>
            <person name="Corthals A.P."/>
            <person name="Power M.L."/>
            <person name="Jones G."/>
            <person name="Ransome R.D."/>
            <person name="Dechmann D.K.N."/>
            <person name="Locatelli A.G."/>
            <person name="Puechmaille S.J."/>
            <person name="Fedrigo O."/>
            <person name="Jarvis E.D."/>
            <person name="Hiller M."/>
            <person name="Vernes S.C."/>
            <person name="Myers E.W."/>
            <person name="Teeling E.C."/>
        </authorList>
    </citation>
    <scope>NUCLEOTIDE SEQUENCE [LARGE SCALE GENOMIC DNA]</scope>
    <source>
        <strain evidence="10">MRhiFer1</strain>
        <tissue evidence="10">Lung</tissue>
    </source>
</reference>
<dbReference type="GO" id="GO:0014050">
    <property type="term" value="P:negative regulation of glutamate secretion"/>
    <property type="evidence" value="ECO:0007669"/>
    <property type="project" value="TreeGrafter"/>
</dbReference>
<dbReference type="GO" id="GO:0032024">
    <property type="term" value="P:positive regulation of insulin secretion"/>
    <property type="evidence" value="ECO:0007669"/>
    <property type="project" value="TreeGrafter"/>
</dbReference>
<evidence type="ECO:0000256" key="2">
    <source>
        <dbReference type="ARBA" id="ARBA00010437"/>
    </source>
</evidence>
<feature type="region of interest" description="Disordered" evidence="9">
    <location>
        <begin position="266"/>
        <end position="289"/>
    </location>
</feature>
<keyword evidence="6" id="KW-0732">Signal</keyword>
<feature type="compositionally biased region" description="Basic and acidic residues" evidence="9">
    <location>
        <begin position="209"/>
        <end position="219"/>
    </location>
</feature>
<evidence type="ECO:0000256" key="9">
    <source>
        <dbReference type="SAM" id="MobiDB-lite"/>
    </source>
</evidence>
<dbReference type="Proteomes" id="UP000585614">
    <property type="component" value="Unassembled WGS sequence"/>
</dbReference>
<dbReference type="GO" id="GO:0001692">
    <property type="term" value="P:histamine metabolic process"/>
    <property type="evidence" value="ECO:0007669"/>
    <property type="project" value="TreeGrafter"/>
</dbReference>
<keyword evidence="4" id="KW-0165">Cleavage on pair of basic residues</keyword>
<dbReference type="GO" id="GO:0030141">
    <property type="term" value="C:secretory granule"/>
    <property type="evidence" value="ECO:0007669"/>
    <property type="project" value="TreeGrafter"/>
</dbReference>
<proteinExistence type="inferred from homology"/>
<evidence type="ECO:0000256" key="8">
    <source>
        <dbReference type="ARBA" id="ARBA00022815"/>
    </source>
</evidence>
<dbReference type="PANTHER" id="PTHR17530">
    <property type="entry name" value="PRO-THYROTROPIN-RELEASING HORMONE"/>
    <property type="match status" value="1"/>
</dbReference>
<feature type="region of interest" description="Disordered" evidence="9">
    <location>
        <begin position="114"/>
        <end position="240"/>
    </location>
</feature>
<organism evidence="10 11">
    <name type="scientific">Rhinolophus ferrumequinum</name>
    <name type="common">Greater horseshoe bat</name>
    <dbReference type="NCBI Taxonomy" id="59479"/>
    <lineage>
        <taxon>Eukaryota</taxon>
        <taxon>Metazoa</taxon>
        <taxon>Chordata</taxon>
        <taxon>Craniata</taxon>
        <taxon>Vertebrata</taxon>
        <taxon>Euteleostomi</taxon>
        <taxon>Mammalia</taxon>
        <taxon>Eutheria</taxon>
        <taxon>Laurasiatheria</taxon>
        <taxon>Chiroptera</taxon>
        <taxon>Yinpterochiroptera</taxon>
        <taxon>Rhinolophoidea</taxon>
        <taxon>Rhinolophidae</taxon>
        <taxon>Rhinolophinae</taxon>
        <taxon>Rhinolophus</taxon>
    </lineage>
</organism>
<feature type="region of interest" description="Disordered" evidence="9">
    <location>
        <begin position="21"/>
        <end position="45"/>
    </location>
</feature>
<gene>
    <name evidence="10" type="ORF">mRhiFer1_017533</name>
</gene>
<evidence type="ECO:0000256" key="5">
    <source>
        <dbReference type="ARBA" id="ARBA00022702"/>
    </source>
</evidence>
<evidence type="ECO:0000256" key="6">
    <source>
        <dbReference type="ARBA" id="ARBA00022729"/>
    </source>
</evidence>
<feature type="compositionally biased region" description="Basic and acidic residues" evidence="9">
    <location>
        <begin position="114"/>
        <end position="124"/>
    </location>
</feature>
<evidence type="ECO:0000256" key="1">
    <source>
        <dbReference type="ARBA" id="ARBA00004613"/>
    </source>
</evidence>
<accession>A0A7J7UL98</accession>
<dbReference type="GO" id="GO:0008437">
    <property type="term" value="F:thyrotropin-releasing hormone activity"/>
    <property type="evidence" value="ECO:0007669"/>
    <property type="project" value="InterPro"/>
</dbReference>
<dbReference type="GO" id="GO:0042755">
    <property type="term" value="P:eating behavior"/>
    <property type="evidence" value="ECO:0007669"/>
    <property type="project" value="TreeGrafter"/>
</dbReference>
<evidence type="ECO:0000256" key="7">
    <source>
        <dbReference type="ARBA" id="ARBA00022737"/>
    </source>
</evidence>
<protein>
    <submittedName>
        <fullName evidence="10">Thyrotropin releasing hormone</fullName>
    </submittedName>
</protein>
<comment type="caution">
    <text evidence="10">The sequence shown here is derived from an EMBL/GenBank/DDBJ whole genome shotgun (WGS) entry which is preliminary data.</text>
</comment>
<keyword evidence="8" id="KW-0027">Amidation</keyword>
<keyword evidence="7" id="KW-0677">Repeat</keyword>
<evidence type="ECO:0000313" key="10">
    <source>
        <dbReference type="EMBL" id="KAF6313680.1"/>
    </source>
</evidence>
<evidence type="ECO:0000256" key="3">
    <source>
        <dbReference type="ARBA" id="ARBA00022525"/>
    </source>
</evidence>
<dbReference type="GO" id="GO:0014054">
    <property type="term" value="P:positive regulation of gamma-aminobutyric acid secretion"/>
    <property type="evidence" value="ECO:0007669"/>
    <property type="project" value="TreeGrafter"/>
</dbReference>
<dbReference type="EMBL" id="JACAGC010000016">
    <property type="protein sequence ID" value="KAF6313680.1"/>
    <property type="molecule type" value="Genomic_DNA"/>
</dbReference>
<evidence type="ECO:0000313" key="11">
    <source>
        <dbReference type="Proteomes" id="UP000585614"/>
    </source>
</evidence>
<dbReference type="InterPro" id="IPR008857">
    <property type="entry name" value="TRH"/>
</dbReference>
<feature type="compositionally biased region" description="Acidic residues" evidence="9">
    <location>
        <begin position="145"/>
        <end position="158"/>
    </location>
</feature>
<dbReference type="GO" id="GO:0005576">
    <property type="term" value="C:extracellular region"/>
    <property type="evidence" value="ECO:0007669"/>
    <property type="project" value="UniProtKB-SubCell"/>
</dbReference>
<keyword evidence="3" id="KW-0964">Secreted</keyword>
<dbReference type="GO" id="GO:0009755">
    <property type="term" value="P:hormone-mediated signaling pathway"/>
    <property type="evidence" value="ECO:0007669"/>
    <property type="project" value="InterPro"/>
</dbReference>
<comment type="similarity">
    <text evidence="2">Belongs to the TRH family.</text>
</comment>
<sequence length="289" mass="32122">MVAILASTNHAALNTLCTHPHAQAESGKGGPLRPTSGVPGEKPRHLCKDTSEMPATWLLLTMALTLTLTDVPGGCAQPDVAQQEAVMAAEHPGLGDLLRQAERLSLLREDLQRLRGEQGDRESESQIFQSDWLSKRQHPGKREEEAEEGVEEEEEEGEAVGPHKRQHPGRREDAAGWSVDVTQQKRQHPGRRSSWLGYTFTKRQHPGRRLVDPKSQRSWEEEEEGELMPEKRQHPGKRALGGPCGLQGNCGQASLLLGLLDDLSRSQGTEEKRQHPGRRAAWAREPLEE</sequence>